<evidence type="ECO:0000313" key="2">
    <source>
        <dbReference type="Proteomes" id="UP001595989"/>
    </source>
</evidence>
<dbReference type="RefSeq" id="WP_390298647.1">
    <property type="nucleotide sequence ID" value="NZ_JBHSFU010000011.1"/>
</dbReference>
<gene>
    <name evidence="1" type="ORF">ACFO3D_16515</name>
</gene>
<organism evidence="1 2">
    <name type="scientific">Virgibacillus kekensis</name>
    <dbReference type="NCBI Taxonomy" id="202261"/>
    <lineage>
        <taxon>Bacteria</taxon>
        <taxon>Bacillati</taxon>
        <taxon>Bacillota</taxon>
        <taxon>Bacilli</taxon>
        <taxon>Bacillales</taxon>
        <taxon>Bacillaceae</taxon>
        <taxon>Virgibacillus</taxon>
    </lineage>
</organism>
<dbReference type="InterPro" id="IPR005358">
    <property type="entry name" value="Puta_zinc/iron-chelating_dom"/>
</dbReference>
<accession>A0ABV9DPT0</accession>
<proteinExistence type="predicted"/>
<comment type="caution">
    <text evidence="1">The sequence shown here is derived from an EMBL/GenBank/DDBJ whole genome shotgun (WGS) entry which is preliminary data.</text>
</comment>
<dbReference type="EMBL" id="JBHSFU010000011">
    <property type="protein sequence ID" value="MFC4559789.1"/>
    <property type="molecule type" value="Genomic_DNA"/>
</dbReference>
<dbReference type="Proteomes" id="UP001595989">
    <property type="component" value="Unassembled WGS sequence"/>
</dbReference>
<keyword evidence="2" id="KW-1185">Reference proteome</keyword>
<evidence type="ECO:0000313" key="1">
    <source>
        <dbReference type="EMBL" id="MFC4559789.1"/>
    </source>
</evidence>
<protein>
    <submittedName>
        <fullName evidence="1">YkgJ family cysteine cluster protein</fullName>
    </submittedName>
</protein>
<dbReference type="Pfam" id="PF03692">
    <property type="entry name" value="CxxCxxCC"/>
    <property type="match status" value="1"/>
</dbReference>
<name>A0ABV9DPT0_9BACI</name>
<sequence>MKQAIVNFLEERRIAIKKHLSSYYENYGERLVEITSLDFESDEDFKLTYRKSLVPCPMLDTKTNTCMAYEVRPIPCRTYMNYTDPKVCEENPMPKETISFEFLYNEYMGALNEFLQFLYEEENTAFIEYPNDVYAHDYLANWFQPK</sequence>
<reference evidence="2" key="1">
    <citation type="journal article" date="2019" name="Int. J. Syst. Evol. Microbiol.">
        <title>The Global Catalogue of Microorganisms (GCM) 10K type strain sequencing project: providing services to taxonomists for standard genome sequencing and annotation.</title>
        <authorList>
            <consortium name="The Broad Institute Genomics Platform"/>
            <consortium name="The Broad Institute Genome Sequencing Center for Infectious Disease"/>
            <person name="Wu L."/>
            <person name="Ma J."/>
        </authorList>
    </citation>
    <scope>NUCLEOTIDE SEQUENCE [LARGE SCALE GENOMIC DNA]</scope>
    <source>
        <strain evidence="2">CGMCC 4.7426</strain>
    </source>
</reference>